<dbReference type="EMBL" id="CAMAPC010000007">
    <property type="protein sequence ID" value="CAH9058199.1"/>
    <property type="molecule type" value="Genomic_DNA"/>
</dbReference>
<reference evidence="2" key="1">
    <citation type="submission" date="2022-07" db="EMBL/GenBank/DDBJ databases">
        <authorList>
            <person name="Criscuolo A."/>
        </authorList>
    </citation>
    <scope>NUCLEOTIDE SEQUENCE</scope>
    <source>
        <strain evidence="2">CIP111854</strain>
    </source>
</reference>
<comment type="caution">
    <text evidence="2">The sequence shown here is derived from an EMBL/GenBank/DDBJ whole genome shotgun (WGS) entry which is preliminary data.</text>
</comment>
<feature type="signal peptide" evidence="1">
    <location>
        <begin position="1"/>
        <end position="19"/>
    </location>
</feature>
<gene>
    <name evidence="2" type="ORF">PSECIP111854_02152</name>
</gene>
<proteinExistence type="predicted"/>
<organism evidence="2 3">
    <name type="scientific">Pseudoalteromonas holothuriae</name>
    <dbReference type="NCBI Taxonomy" id="2963714"/>
    <lineage>
        <taxon>Bacteria</taxon>
        <taxon>Pseudomonadati</taxon>
        <taxon>Pseudomonadota</taxon>
        <taxon>Gammaproteobacteria</taxon>
        <taxon>Alteromonadales</taxon>
        <taxon>Pseudoalteromonadaceae</taxon>
        <taxon>Pseudoalteromonas</taxon>
    </lineage>
</organism>
<keyword evidence="3" id="KW-1185">Reference proteome</keyword>
<accession>A0A9W4QXW7</accession>
<dbReference type="RefSeq" id="WP_261626386.1">
    <property type="nucleotide sequence ID" value="NZ_CAMAPC010000007.1"/>
</dbReference>
<name>A0A9W4QXW7_9GAMM</name>
<evidence type="ECO:0000256" key="1">
    <source>
        <dbReference type="SAM" id="SignalP"/>
    </source>
</evidence>
<dbReference type="Proteomes" id="UP001152467">
    <property type="component" value="Unassembled WGS sequence"/>
</dbReference>
<dbReference type="AlphaFoldDB" id="A0A9W4QXW7"/>
<protein>
    <submittedName>
        <fullName evidence="2">Uncharacterized protein</fullName>
    </submittedName>
</protein>
<evidence type="ECO:0000313" key="3">
    <source>
        <dbReference type="Proteomes" id="UP001152467"/>
    </source>
</evidence>
<evidence type="ECO:0000313" key="2">
    <source>
        <dbReference type="EMBL" id="CAH9058199.1"/>
    </source>
</evidence>
<feature type="chain" id="PRO_5040865824" evidence="1">
    <location>
        <begin position="20"/>
        <end position="177"/>
    </location>
</feature>
<sequence>MKIVIVSFIFLLLSTSAIAKVCKKGQPCGNSCISWNKTCRLNQSTLLNKQGKIINNSTIANVQSDSEAKSSTTIEAEFGCMVTWTALIDLHLFKKNEEEIINDVIYKIKTKAKFNKQLIDQSTEDEIRLAYKSTLNKAIIKNSELELLQTDVESFRNEFMESCIVQTKKIIAMRKAS</sequence>
<keyword evidence="1" id="KW-0732">Signal</keyword>